<keyword evidence="5" id="KW-0560">Oxidoreductase</keyword>
<dbReference type="Pfam" id="PF08240">
    <property type="entry name" value="ADH_N"/>
    <property type="match status" value="1"/>
</dbReference>
<dbReference type="EMBL" id="CAEZSV010000026">
    <property type="protein sequence ID" value="CAB4547957.1"/>
    <property type="molecule type" value="Genomic_DNA"/>
</dbReference>
<dbReference type="PANTHER" id="PTHR43161:SF9">
    <property type="entry name" value="SORBITOL DEHYDROGENASE"/>
    <property type="match status" value="1"/>
</dbReference>
<reference evidence="8" key="1">
    <citation type="submission" date="2020-05" db="EMBL/GenBank/DDBJ databases">
        <authorList>
            <person name="Chiriac C."/>
            <person name="Salcher M."/>
            <person name="Ghai R."/>
            <person name="Kavagutti S V."/>
        </authorList>
    </citation>
    <scope>NUCLEOTIDE SEQUENCE</scope>
</reference>
<evidence type="ECO:0000256" key="2">
    <source>
        <dbReference type="ARBA" id="ARBA00008072"/>
    </source>
</evidence>
<dbReference type="InterPro" id="IPR011032">
    <property type="entry name" value="GroES-like_sf"/>
</dbReference>
<organism evidence="8">
    <name type="scientific">freshwater metagenome</name>
    <dbReference type="NCBI Taxonomy" id="449393"/>
    <lineage>
        <taxon>unclassified sequences</taxon>
        <taxon>metagenomes</taxon>
        <taxon>ecological metagenomes</taxon>
    </lineage>
</organism>
<dbReference type="InterPro" id="IPR036291">
    <property type="entry name" value="NAD(P)-bd_dom_sf"/>
</dbReference>
<dbReference type="CDD" id="cd08232">
    <property type="entry name" value="idonate-5-DH"/>
    <property type="match status" value="1"/>
</dbReference>
<evidence type="ECO:0000313" key="8">
    <source>
        <dbReference type="EMBL" id="CAB4547957.1"/>
    </source>
</evidence>
<evidence type="ECO:0000259" key="7">
    <source>
        <dbReference type="Pfam" id="PF08240"/>
    </source>
</evidence>
<dbReference type="SUPFAM" id="SSF51735">
    <property type="entry name" value="NAD(P)-binding Rossmann-fold domains"/>
    <property type="match status" value="1"/>
</dbReference>
<proteinExistence type="inferred from homology"/>
<gene>
    <name evidence="8" type="ORF">UFOPK1506_00247</name>
</gene>
<sequence length="348" mass="36380">MTLNQELATGTHQAFVIHGKCNGAIIEMPLEAPGADEIRVKVAYVGICGSDLHYYFEGANGSFAINEPLIPGHEISGHIDVDPLGEFSIGSAVAIFPAQSGRAIAGLEDRPHLWHGVRYMGSAATTPHTQGGMAQFINVKRTMVKLLPEGVTPSIGALAEPLAVALHGVNLAGNLSGKKVLVSGSGPIGLLSIVAARSAGAESITATDLFDEALERARLVGADSTINVGVESLPENSFDVVLECSGSARAVNSAIAAAQRGGVIVQVGMLGSGAHPIDFGAIVTKELRVNGAFRFNEEMEQALTLLQESPALEKCISHTFGFTEVLQAFEMAKDAKSSGKVLLSFLRQ</sequence>
<evidence type="ECO:0000256" key="4">
    <source>
        <dbReference type="ARBA" id="ARBA00022833"/>
    </source>
</evidence>
<dbReference type="Pfam" id="PF00107">
    <property type="entry name" value="ADH_zinc_N"/>
    <property type="match status" value="1"/>
</dbReference>
<dbReference type="SUPFAM" id="SSF50129">
    <property type="entry name" value="GroES-like"/>
    <property type="match status" value="1"/>
</dbReference>
<dbReference type="Gene3D" id="3.90.180.10">
    <property type="entry name" value="Medium-chain alcohol dehydrogenases, catalytic domain"/>
    <property type="match status" value="1"/>
</dbReference>
<dbReference type="InterPro" id="IPR013149">
    <property type="entry name" value="ADH-like_C"/>
</dbReference>
<keyword evidence="4" id="KW-0862">Zinc</keyword>
<evidence type="ECO:0000259" key="6">
    <source>
        <dbReference type="Pfam" id="PF00107"/>
    </source>
</evidence>
<evidence type="ECO:0000256" key="3">
    <source>
        <dbReference type="ARBA" id="ARBA00022723"/>
    </source>
</evidence>
<dbReference type="GO" id="GO:0046872">
    <property type="term" value="F:metal ion binding"/>
    <property type="evidence" value="ECO:0007669"/>
    <property type="project" value="UniProtKB-KW"/>
</dbReference>
<feature type="domain" description="Alcohol dehydrogenase-like N-terminal" evidence="7">
    <location>
        <begin position="34"/>
        <end position="148"/>
    </location>
</feature>
<comment type="cofactor">
    <cofactor evidence="1">
        <name>Zn(2+)</name>
        <dbReference type="ChEBI" id="CHEBI:29105"/>
    </cofactor>
</comment>
<comment type="similarity">
    <text evidence="2">Belongs to the zinc-containing alcohol dehydrogenase family.</text>
</comment>
<dbReference type="GO" id="GO:0016491">
    <property type="term" value="F:oxidoreductase activity"/>
    <property type="evidence" value="ECO:0007669"/>
    <property type="project" value="UniProtKB-KW"/>
</dbReference>
<evidence type="ECO:0000256" key="5">
    <source>
        <dbReference type="ARBA" id="ARBA00023002"/>
    </source>
</evidence>
<dbReference type="Gene3D" id="3.40.50.720">
    <property type="entry name" value="NAD(P)-binding Rossmann-like Domain"/>
    <property type="match status" value="1"/>
</dbReference>
<evidence type="ECO:0000256" key="1">
    <source>
        <dbReference type="ARBA" id="ARBA00001947"/>
    </source>
</evidence>
<name>A0A6J6CA67_9ZZZZ</name>
<keyword evidence="3" id="KW-0479">Metal-binding</keyword>
<protein>
    <submittedName>
        <fullName evidence="8">Unannotated protein</fullName>
    </submittedName>
</protein>
<dbReference type="InterPro" id="IPR013154">
    <property type="entry name" value="ADH-like_N"/>
</dbReference>
<feature type="domain" description="Alcohol dehydrogenase-like C-terminal" evidence="6">
    <location>
        <begin position="187"/>
        <end position="307"/>
    </location>
</feature>
<dbReference type="AlphaFoldDB" id="A0A6J6CA67"/>
<dbReference type="PANTHER" id="PTHR43161">
    <property type="entry name" value="SORBITOL DEHYDROGENASE"/>
    <property type="match status" value="1"/>
</dbReference>
<accession>A0A6J6CA67</accession>